<dbReference type="KEGG" id="ovi:T265_01110"/>
<accession>A0A075A3H5</accession>
<keyword evidence="2" id="KW-1185">Reference proteome</keyword>
<name>A0A075A3H5_OPIVI</name>
<evidence type="ECO:0000313" key="1">
    <source>
        <dbReference type="EMBL" id="KER32812.1"/>
    </source>
</evidence>
<organism evidence="1 2">
    <name type="scientific">Opisthorchis viverrini</name>
    <name type="common">Southeast Asian liver fluke</name>
    <dbReference type="NCBI Taxonomy" id="6198"/>
    <lineage>
        <taxon>Eukaryota</taxon>
        <taxon>Metazoa</taxon>
        <taxon>Spiralia</taxon>
        <taxon>Lophotrochozoa</taxon>
        <taxon>Platyhelminthes</taxon>
        <taxon>Trematoda</taxon>
        <taxon>Digenea</taxon>
        <taxon>Opisthorchiida</taxon>
        <taxon>Opisthorchiata</taxon>
        <taxon>Opisthorchiidae</taxon>
        <taxon>Opisthorchis</taxon>
    </lineage>
</organism>
<dbReference type="RefSeq" id="XP_009163335.1">
    <property type="nucleotide sequence ID" value="XM_009165071.1"/>
</dbReference>
<dbReference type="CTD" id="20315298"/>
<dbReference type="OrthoDB" id="6282232at2759"/>
<dbReference type="GeneID" id="20315298"/>
<evidence type="ECO:0000313" key="2">
    <source>
        <dbReference type="Proteomes" id="UP000054324"/>
    </source>
</evidence>
<sequence>MSRKVSDCTREGVHYELRYKSHTIGIRNSEVTLRDITGEKRKRAPFFIKETTHKVAETSSTAHDRFRPSWGSPGRRSPRVSVNPMFYLNIINERFS</sequence>
<dbReference type="Proteomes" id="UP000054324">
    <property type="component" value="Unassembled WGS sequence"/>
</dbReference>
<gene>
    <name evidence="1" type="ORF">T265_01110</name>
</gene>
<reference evidence="1 2" key="1">
    <citation type="submission" date="2013-11" db="EMBL/GenBank/DDBJ databases">
        <title>Opisthorchis viverrini - life in the bile duct.</title>
        <authorList>
            <person name="Young N.D."/>
            <person name="Nagarajan N."/>
            <person name="Lin S.J."/>
            <person name="Korhonen P.K."/>
            <person name="Jex A.R."/>
            <person name="Hall R.S."/>
            <person name="Safavi-Hemami H."/>
            <person name="Kaewkong W."/>
            <person name="Bertrand D."/>
            <person name="Gao S."/>
            <person name="Seet Q."/>
            <person name="Wongkham S."/>
            <person name="Teh B.T."/>
            <person name="Wongkham C."/>
            <person name="Intapan P.M."/>
            <person name="Maleewong W."/>
            <person name="Yang X."/>
            <person name="Hu M."/>
            <person name="Wang Z."/>
            <person name="Hofmann A."/>
            <person name="Sternberg P.W."/>
            <person name="Tan P."/>
            <person name="Wang J."/>
            <person name="Gasser R.B."/>
        </authorList>
    </citation>
    <scope>NUCLEOTIDE SEQUENCE [LARGE SCALE GENOMIC DNA]</scope>
</reference>
<protein>
    <submittedName>
        <fullName evidence="1">Uncharacterized protein</fullName>
    </submittedName>
</protein>
<proteinExistence type="predicted"/>
<dbReference type="AlphaFoldDB" id="A0A075A3H5"/>
<dbReference type="EMBL" id="KL596630">
    <property type="protein sequence ID" value="KER32812.1"/>
    <property type="molecule type" value="Genomic_DNA"/>
</dbReference>